<proteinExistence type="predicted"/>
<keyword evidence="2" id="KW-0732">Signal</keyword>
<comment type="caution">
    <text evidence="3">The sequence shown here is derived from an EMBL/GenBank/DDBJ whole genome shotgun (WGS) entry which is preliminary data.</text>
</comment>
<feature type="signal peptide" evidence="2">
    <location>
        <begin position="1"/>
        <end position="26"/>
    </location>
</feature>
<feature type="region of interest" description="Disordered" evidence="1">
    <location>
        <begin position="260"/>
        <end position="346"/>
    </location>
</feature>
<evidence type="ECO:0000313" key="3">
    <source>
        <dbReference type="EMBL" id="KXT11683.1"/>
    </source>
</evidence>
<gene>
    <name evidence="3" type="ORF">AC579_6484</name>
</gene>
<evidence type="ECO:0008006" key="5">
    <source>
        <dbReference type="Google" id="ProtNLM"/>
    </source>
</evidence>
<feature type="compositionally biased region" description="Polar residues" evidence="1">
    <location>
        <begin position="295"/>
        <end position="309"/>
    </location>
</feature>
<dbReference type="STRING" id="113226.A0A139IAC8"/>
<dbReference type="OrthoDB" id="3546899at2759"/>
<evidence type="ECO:0000256" key="1">
    <source>
        <dbReference type="SAM" id="MobiDB-lite"/>
    </source>
</evidence>
<dbReference type="EMBL" id="LFZO01000186">
    <property type="protein sequence ID" value="KXT11683.1"/>
    <property type="molecule type" value="Genomic_DNA"/>
</dbReference>
<protein>
    <recommendedName>
        <fullName evidence="5">Ig-like domain-containing protein</fullName>
    </recommendedName>
</protein>
<feature type="chain" id="PRO_5007297272" description="Ig-like domain-containing protein" evidence="2">
    <location>
        <begin position="27"/>
        <end position="374"/>
    </location>
</feature>
<name>A0A139IAC8_9PEZI</name>
<dbReference type="Proteomes" id="UP000073492">
    <property type="component" value="Unassembled WGS sequence"/>
</dbReference>
<accession>A0A139IAC8</accession>
<evidence type="ECO:0000313" key="4">
    <source>
        <dbReference type="Proteomes" id="UP000073492"/>
    </source>
</evidence>
<evidence type="ECO:0000256" key="2">
    <source>
        <dbReference type="SAM" id="SignalP"/>
    </source>
</evidence>
<feature type="compositionally biased region" description="Polar residues" evidence="1">
    <location>
        <begin position="273"/>
        <end position="287"/>
    </location>
</feature>
<reference evidence="3 4" key="1">
    <citation type="submission" date="2015-07" db="EMBL/GenBank/DDBJ databases">
        <title>Comparative genomics of the Sigatoka disease complex on banana suggests a link between parallel evolutionary changes in Pseudocercospora fijiensis and Pseudocercospora eumusae and increased virulence on the banana host.</title>
        <authorList>
            <person name="Chang T.-C."/>
            <person name="Salvucci A."/>
            <person name="Crous P.W."/>
            <person name="Stergiopoulos I."/>
        </authorList>
    </citation>
    <scope>NUCLEOTIDE SEQUENCE [LARGE SCALE GENOMIC DNA]</scope>
    <source>
        <strain evidence="3 4">CBS 116634</strain>
    </source>
</reference>
<sequence>MAPTFVFGRRCVAIFAILQSLLGVDAASILATVTPCPDCGPSIAPRPISVIAQYQTVSSCVPSTTTVTFPKTKHHTTTLESAVKTIPSCSAYAWVSTSIPWYNNGSASSTLVTTTNQPVTFHSVHYTETHTITTTLPSHGRGNHANHTSTVKVSETTIDIKDFCDYESIGPIGIPGYGGSGLCTDCGPDSKSALTQRFTVVSCANEQCTTFNETRIALPTTYTRNGQAHVTTTTHTYCPTATPASAIARSTAAAPTAVASTTSSAIDPVGYASKSTAKPTAKPSTGTGPDEYEPTPSSEPSQYEPTTTADESDPEPTYGGGDGSADPSADMEYDEPAATPYQPPARSYKVFKRQGLEKPKGRVVKRAGLLYFEK</sequence>
<organism evidence="3 4">
    <name type="scientific">Pseudocercospora musae</name>
    <dbReference type="NCBI Taxonomy" id="113226"/>
    <lineage>
        <taxon>Eukaryota</taxon>
        <taxon>Fungi</taxon>
        <taxon>Dikarya</taxon>
        <taxon>Ascomycota</taxon>
        <taxon>Pezizomycotina</taxon>
        <taxon>Dothideomycetes</taxon>
        <taxon>Dothideomycetidae</taxon>
        <taxon>Mycosphaerellales</taxon>
        <taxon>Mycosphaerellaceae</taxon>
        <taxon>Pseudocercospora</taxon>
    </lineage>
</organism>
<dbReference type="AlphaFoldDB" id="A0A139IAC8"/>
<keyword evidence="4" id="KW-1185">Reference proteome</keyword>